<proteinExistence type="predicted"/>
<organism evidence="1 2">
    <name type="scientific">Octadecabacter temperatus</name>
    <dbReference type="NCBI Taxonomy" id="1458307"/>
    <lineage>
        <taxon>Bacteria</taxon>
        <taxon>Pseudomonadati</taxon>
        <taxon>Pseudomonadota</taxon>
        <taxon>Alphaproteobacteria</taxon>
        <taxon>Rhodobacterales</taxon>
        <taxon>Roseobacteraceae</taxon>
        <taxon>Octadecabacter</taxon>
    </lineage>
</organism>
<evidence type="ECO:0000313" key="1">
    <source>
        <dbReference type="EMBL" id="AKS46883.1"/>
    </source>
</evidence>
<dbReference type="InterPro" id="IPR029021">
    <property type="entry name" value="Prot-tyrosine_phosphatase-like"/>
</dbReference>
<protein>
    <submittedName>
        <fullName evidence="1">Uncharacterized protein</fullName>
    </submittedName>
</protein>
<dbReference type="EMBL" id="CP012160">
    <property type="protein sequence ID" value="AKS46883.1"/>
    <property type="molecule type" value="Genomic_DNA"/>
</dbReference>
<dbReference type="InterPro" id="IPR000387">
    <property type="entry name" value="Tyr_Pase_dom"/>
</dbReference>
<dbReference type="InterPro" id="IPR016130">
    <property type="entry name" value="Tyr_Pase_AS"/>
</dbReference>
<dbReference type="OrthoDB" id="9814896at2"/>
<dbReference type="InterPro" id="IPR026893">
    <property type="entry name" value="Tyr/Ser_Pase_IphP-type"/>
</dbReference>
<reference evidence="1 2" key="1">
    <citation type="journal article" date="2015" name="Genome Announc.">
        <title>Closed Genome Sequence of Octadecabacter temperatus SB1, the First Mesophilic Species of the Genus Octadecabacter.</title>
        <authorList>
            <person name="Voget S."/>
            <person name="Billerbeck S."/>
            <person name="Simon M."/>
            <person name="Daniel R."/>
        </authorList>
    </citation>
    <scope>NUCLEOTIDE SEQUENCE [LARGE SCALE GENOMIC DNA]</scope>
    <source>
        <strain evidence="1 2">SB1</strain>
    </source>
</reference>
<dbReference type="PROSITE" id="PS00383">
    <property type="entry name" value="TYR_PHOSPHATASE_1"/>
    <property type="match status" value="1"/>
</dbReference>
<dbReference type="Proteomes" id="UP000067444">
    <property type="component" value="Chromosome"/>
</dbReference>
<gene>
    <name evidence="1" type="ORF">OSB_23470</name>
</gene>
<sequence length="220" mass="25015">MRARSRRIYDINTDAGRRAATRDFLWKDHQILRKRWTNLAEFAPGLWRSNQPCGERLSHYKTLGIRTIVSLRGKIGRSYNLFEHEACNALGLDLHYIHVCSARALPEGAKILERIDALGQLPRPFLLHCKSGADRTGFAAALILILIEGCSVEDAARQLARKHIHFPRSKSGVLGHVFRVYLRDAEPLGIGFRAWLEKGYDPETITADFQDWRANAGKWA</sequence>
<dbReference type="AlphaFoldDB" id="A0A0K0Y7D9"/>
<dbReference type="KEGG" id="otm:OSB_23470"/>
<dbReference type="PROSITE" id="PS50056">
    <property type="entry name" value="TYR_PHOSPHATASE_2"/>
    <property type="match status" value="1"/>
</dbReference>
<name>A0A0K0Y7D9_9RHOB</name>
<dbReference type="RefSeq" id="WP_049835150.1">
    <property type="nucleotide sequence ID" value="NZ_CP012160.1"/>
</dbReference>
<evidence type="ECO:0000313" key="2">
    <source>
        <dbReference type="Proteomes" id="UP000067444"/>
    </source>
</evidence>
<dbReference type="Gene3D" id="3.90.190.10">
    <property type="entry name" value="Protein tyrosine phosphatase superfamily"/>
    <property type="match status" value="1"/>
</dbReference>
<keyword evidence="2" id="KW-1185">Reference proteome</keyword>
<dbReference type="Pfam" id="PF13350">
    <property type="entry name" value="Y_phosphatase3"/>
    <property type="match status" value="1"/>
</dbReference>
<dbReference type="GO" id="GO:0004721">
    <property type="term" value="F:phosphoprotein phosphatase activity"/>
    <property type="evidence" value="ECO:0007669"/>
    <property type="project" value="InterPro"/>
</dbReference>
<dbReference type="SUPFAM" id="SSF52799">
    <property type="entry name" value="(Phosphotyrosine protein) phosphatases II"/>
    <property type="match status" value="1"/>
</dbReference>
<accession>A0A0K0Y7D9</accession>
<dbReference type="STRING" id="1458307.OSB_23470"/>